<dbReference type="InterPro" id="IPR001544">
    <property type="entry name" value="Aminotrans_IV"/>
</dbReference>
<evidence type="ECO:0000256" key="8">
    <source>
        <dbReference type="ARBA" id="ARBA00022605"/>
    </source>
</evidence>
<dbReference type="FunFam" id="3.20.10.10:FF:000002">
    <property type="entry name" value="D-alanine aminotransferase"/>
    <property type="match status" value="1"/>
</dbReference>
<evidence type="ECO:0000256" key="11">
    <source>
        <dbReference type="ARBA" id="ARBA00023304"/>
    </source>
</evidence>
<name>A0A8J3ES27_9ACTN</name>
<dbReference type="NCBIfam" id="TIGR01122">
    <property type="entry name" value="ilvE_I"/>
    <property type="match status" value="1"/>
</dbReference>
<gene>
    <name evidence="17 18" type="primary">ilvE</name>
    <name evidence="18" type="ORF">GCM10011354_18610</name>
</gene>
<sequence>MPFPTSDKIWMDGELVDWDRATVHVLTPTLHYGYGVFEGIRAYPTDAGPAVFHLRAHLERLLQSAKIYPPLDTIPYTVDELCEVVCDLIRVNGHEGGCYIRPTIILGYGEIGLNPLPSKPQTIVATWEWGAYLGEDSAVNGVRVGISSYRRIGKNTIPPAGKANGQYLNSSLAKVEALRAGYDEAIMLSEDGYVAEGTGENLFVVRDGAVLTPPLADGPLGGITRASVMTIARDLDIDVHETSLVRTDLYLADEVFLTGTAAELTPVREVDGRVVGPRGPVTERIQSAFLDAIHGRNDRYADWLTVVD</sequence>
<comment type="catalytic activity">
    <reaction evidence="14 17">
        <text>L-leucine + 2-oxoglutarate = 4-methyl-2-oxopentanoate + L-glutamate</text>
        <dbReference type="Rhea" id="RHEA:18321"/>
        <dbReference type="ChEBI" id="CHEBI:16810"/>
        <dbReference type="ChEBI" id="CHEBI:17865"/>
        <dbReference type="ChEBI" id="CHEBI:29985"/>
        <dbReference type="ChEBI" id="CHEBI:57427"/>
        <dbReference type="EC" id="2.6.1.42"/>
    </reaction>
</comment>
<dbReference type="UniPathway" id="UPA00047">
    <property type="reaction ID" value="UER00058"/>
</dbReference>
<dbReference type="Pfam" id="PF01063">
    <property type="entry name" value="Aminotran_4"/>
    <property type="match status" value="1"/>
</dbReference>
<keyword evidence="19" id="KW-1185">Reference proteome</keyword>
<dbReference type="InterPro" id="IPR043131">
    <property type="entry name" value="BCAT-like_N"/>
</dbReference>
<proteinExistence type="inferred from homology"/>
<dbReference type="InterPro" id="IPR043132">
    <property type="entry name" value="BCAT-like_C"/>
</dbReference>
<dbReference type="EMBL" id="BMHA01000006">
    <property type="protein sequence ID" value="GGI06342.1"/>
    <property type="molecule type" value="Genomic_DNA"/>
</dbReference>
<dbReference type="GO" id="GO:0009099">
    <property type="term" value="P:L-valine biosynthetic process"/>
    <property type="evidence" value="ECO:0007669"/>
    <property type="project" value="UniProtKB-UniPathway"/>
</dbReference>
<dbReference type="GO" id="GO:0005829">
    <property type="term" value="C:cytosol"/>
    <property type="evidence" value="ECO:0007669"/>
    <property type="project" value="TreeGrafter"/>
</dbReference>
<evidence type="ECO:0000256" key="2">
    <source>
        <dbReference type="ARBA" id="ARBA00003109"/>
    </source>
</evidence>
<evidence type="ECO:0000256" key="16">
    <source>
        <dbReference type="RuleBase" id="RU004516"/>
    </source>
</evidence>
<dbReference type="PANTHER" id="PTHR42743">
    <property type="entry name" value="AMINO-ACID AMINOTRANSFERASE"/>
    <property type="match status" value="1"/>
</dbReference>
<dbReference type="InterPro" id="IPR033939">
    <property type="entry name" value="BCAT_family"/>
</dbReference>
<comment type="similarity">
    <text evidence="6 15">Belongs to the class-IV pyridoxal-phosphate-dependent aminotransferase family.</text>
</comment>
<evidence type="ECO:0000313" key="18">
    <source>
        <dbReference type="EMBL" id="GGI06342.1"/>
    </source>
</evidence>
<dbReference type="InterPro" id="IPR036038">
    <property type="entry name" value="Aminotransferase-like"/>
</dbReference>
<evidence type="ECO:0000256" key="7">
    <source>
        <dbReference type="ARBA" id="ARBA00022576"/>
    </source>
</evidence>
<dbReference type="RefSeq" id="WP_130650572.1">
    <property type="nucleotide sequence ID" value="NZ_BMHA01000006.1"/>
</dbReference>
<dbReference type="UniPathway" id="UPA00048">
    <property type="reaction ID" value="UER00073"/>
</dbReference>
<evidence type="ECO:0000313" key="19">
    <source>
        <dbReference type="Proteomes" id="UP000650511"/>
    </source>
</evidence>
<accession>A0A8J3ES27</accession>
<organism evidence="18 19">
    <name type="scientific">Egicoccus halophilus</name>
    <dbReference type="NCBI Taxonomy" id="1670830"/>
    <lineage>
        <taxon>Bacteria</taxon>
        <taxon>Bacillati</taxon>
        <taxon>Actinomycetota</taxon>
        <taxon>Nitriliruptoria</taxon>
        <taxon>Egicoccales</taxon>
        <taxon>Egicoccaceae</taxon>
        <taxon>Egicoccus</taxon>
    </lineage>
</organism>
<dbReference type="GO" id="GO:0004084">
    <property type="term" value="F:branched-chain-amino-acid transaminase activity"/>
    <property type="evidence" value="ECO:0007669"/>
    <property type="project" value="UniProtKB-EC"/>
</dbReference>
<evidence type="ECO:0000256" key="14">
    <source>
        <dbReference type="ARBA" id="ARBA00049229"/>
    </source>
</evidence>
<evidence type="ECO:0000256" key="3">
    <source>
        <dbReference type="ARBA" id="ARBA00004824"/>
    </source>
</evidence>
<dbReference type="GO" id="GO:0009098">
    <property type="term" value="P:L-leucine biosynthetic process"/>
    <property type="evidence" value="ECO:0007669"/>
    <property type="project" value="UniProtKB-UniPathway"/>
</dbReference>
<evidence type="ECO:0000256" key="12">
    <source>
        <dbReference type="ARBA" id="ARBA00048212"/>
    </source>
</evidence>
<keyword evidence="9 17" id="KW-0808">Transferase</keyword>
<protein>
    <recommendedName>
        <fullName evidence="17">Branched-chain-amino-acid aminotransferase</fullName>
        <shortName evidence="17">BCAT</shortName>
        <ecNumber evidence="17">2.6.1.42</ecNumber>
    </recommendedName>
</protein>
<evidence type="ECO:0000256" key="17">
    <source>
        <dbReference type="RuleBase" id="RU364094"/>
    </source>
</evidence>
<dbReference type="UniPathway" id="UPA00049">
    <property type="reaction ID" value="UER00062"/>
</dbReference>
<reference evidence="18" key="1">
    <citation type="journal article" date="2014" name="Int. J. Syst. Evol. Microbiol.">
        <title>Complete genome sequence of Corynebacterium casei LMG S-19264T (=DSM 44701T), isolated from a smear-ripened cheese.</title>
        <authorList>
            <consortium name="US DOE Joint Genome Institute (JGI-PGF)"/>
            <person name="Walter F."/>
            <person name="Albersmeier A."/>
            <person name="Kalinowski J."/>
            <person name="Ruckert C."/>
        </authorList>
    </citation>
    <scope>NUCLEOTIDE SEQUENCE</scope>
    <source>
        <strain evidence="18">CGMCC 1.14988</strain>
    </source>
</reference>
<comment type="catalytic activity">
    <reaction evidence="12 17">
        <text>L-valine + 2-oxoglutarate = 3-methyl-2-oxobutanoate + L-glutamate</text>
        <dbReference type="Rhea" id="RHEA:24813"/>
        <dbReference type="ChEBI" id="CHEBI:11851"/>
        <dbReference type="ChEBI" id="CHEBI:16810"/>
        <dbReference type="ChEBI" id="CHEBI:29985"/>
        <dbReference type="ChEBI" id="CHEBI:57762"/>
        <dbReference type="EC" id="2.6.1.42"/>
    </reaction>
</comment>
<reference evidence="18" key="2">
    <citation type="submission" date="2020-09" db="EMBL/GenBank/DDBJ databases">
        <authorList>
            <person name="Sun Q."/>
            <person name="Zhou Y."/>
        </authorList>
    </citation>
    <scope>NUCLEOTIDE SEQUENCE</scope>
    <source>
        <strain evidence="18">CGMCC 1.14988</strain>
    </source>
</reference>
<comment type="catalytic activity">
    <reaction evidence="13 17">
        <text>L-isoleucine + 2-oxoglutarate = (S)-3-methyl-2-oxopentanoate + L-glutamate</text>
        <dbReference type="Rhea" id="RHEA:24801"/>
        <dbReference type="ChEBI" id="CHEBI:16810"/>
        <dbReference type="ChEBI" id="CHEBI:29985"/>
        <dbReference type="ChEBI" id="CHEBI:35146"/>
        <dbReference type="ChEBI" id="CHEBI:58045"/>
        <dbReference type="EC" id="2.6.1.42"/>
    </reaction>
</comment>
<comment type="pathway">
    <text evidence="4 17">Amino-acid biosynthesis; L-valine biosynthesis; L-valine from pyruvate: step 4/4.</text>
</comment>
<keyword evidence="10 16" id="KW-0663">Pyridoxal phosphate</keyword>
<dbReference type="PROSITE" id="PS00770">
    <property type="entry name" value="AA_TRANSFER_CLASS_4"/>
    <property type="match status" value="1"/>
</dbReference>
<evidence type="ECO:0000256" key="5">
    <source>
        <dbReference type="ARBA" id="ARBA00005072"/>
    </source>
</evidence>
<keyword evidence="7 17" id="KW-0032">Aminotransferase</keyword>
<evidence type="ECO:0000256" key="1">
    <source>
        <dbReference type="ARBA" id="ARBA00001933"/>
    </source>
</evidence>
<evidence type="ECO:0000256" key="4">
    <source>
        <dbReference type="ARBA" id="ARBA00004931"/>
    </source>
</evidence>
<dbReference type="Proteomes" id="UP000650511">
    <property type="component" value="Unassembled WGS sequence"/>
</dbReference>
<dbReference type="Gene3D" id="3.20.10.10">
    <property type="entry name" value="D-amino Acid Aminotransferase, subunit A, domain 2"/>
    <property type="match status" value="1"/>
</dbReference>
<dbReference type="AlphaFoldDB" id="A0A8J3ES27"/>
<dbReference type="SUPFAM" id="SSF56752">
    <property type="entry name" value="D-aminoacid aminotransferase-like PLP-dependent enzymes"/>
    <property type="match status" value="1"/>
</dbReference>
<evidence type="ECO:0000256" key="9">
    <source>
        <dbReference type="ARBA" id="ARBA00022679"/>
    </source>
</evidence>
<evidence type="ECO:0000256" key="6">
    <source>
        <dbReference type="ARBA" id="ARBA00009320"/>
    </source>
</evidence>
<dbReference type="InterPro" id="IPR050571">
    <property type="entry name" value="Class-IV_PLP-Dep_Aminotrnsfr"/>
</dbReference>
<evidence type="ECO:0000256" key="10">
    <source>
        <dbReference type="ARBA" id="ARBA00022898"/>
    </source>
</evidence>
<dbReference type="PANTHER" id="PTHR42743:SF11">
    <property type="entry name" value="AMINODEOXYCHORISMATE LYASE"/>
    <property type="match status" value="1"/>
</dbReference>
<keyword evidence="8 17" id="KW-0028">Amino-acid biosynthesis</keyword>
<comment type="pathway">
    <text evidence="5 17">Amino-acid biosynthesis; L-leucine biosynthesis; L-leucine from 3-methyl-2-oxobutanoate: step 4/4.</text>
</comment>
<dbReference type="InterPro" id="IPR005785">
    <property type="entry name" value="B_amino_transI"/>
</dbReference>
<dbReference type="GO" id="GO:0009097">
    <property type="term" value="P:isoleucine biosynthetic process"/>
    <property type="evidence" value="ECO:0007669"/>
    <property type="project" value="UniProtKB-UniPathway"/>
</dbReference>
<dbReference type="OrthoDB" id="9804984at2"/>
<dbReference type="EC" id="2.6.1.42" evidence="17"/>
<keyword evidence="11 17" id="KW-0100">Branched-chain amino acid biosynthesis</keyword>
<comment type="caution">
    <text evidence="18">The sequence shown here is derived from an EMBL/GenBank/DDBJ whole genome shotgun (WGS) entry which is preliminary data.</text>
</comment>
<dbReference type="NCBIfam" id="NF005146">
    <property type="entry name" value="PRK06606.1"/>
    <property type="match status" value="1"/>
</dbReference>
<evidence type="ECO:0000256" key="15">
    <source>
        <dbReference type="RuleBase" id="RU004106"/>
    </source>
</evidence>
<comment type="cofactor">
    <cofactor evidence="1 16">
        <name>pyridoxal 5'-phosphate</name>
        <dbReference type="ChEBI" id="CHEBI:597326"/>
    </cofactor>
</comment>
<comment type="function">
    <text evidence="2 17">Acts on leucine, isoleucine and valine.</text>
</comment>
<evidence type="ECO:0000256" key="13">
    <source>
        <dbReference type="ARBA" id="ARBA00048798"/>
    </source>
</evidence>
<dbReference type="Gene3D" id="3.30.470.10">
    <property type="match status" value="1"/>
</dbReference>
<dbReference type="InterPro" id="IPR018300">
    <property type="entry name" value="Aminotrans_IV_CS"/>
</dbReference>
<comment type="pathway">
    <text evidence="3 17">Amino-acid biosynthesis; L-isoleucine biosynthesis; L-isoleucine from 2-oxobutanoate: step 4/4.</text>
</comment>
<dbReference type="CDD" id="cd01557">
    <property type="entry name" value="BCAT_beta_family"/>
    <property type="match status" value="1"/>
</dbReference>